<accession>A0A0N1FA43</accession>
<dbReference type="AlphaFoldDB" id="A0A0N1FA43"/>
<gene>
    <name evidence="1" type="ORF">GLUCOINTEAF2_0204186</name>
</gene>
<name>A0A0N1FA43_9PROT</name>
<protein>
    <submittedName>
        <fullName evidence="1">Uncharacterized protein</fullName>
    </submittedName>
</protein>
<sequence length="89" mass="9811">MADDIRQREGVRRFACGVADHAVHLDRDRMAGLDVDARGAEAMRPTKEGVQPRRVTPSLLDPGKRFPAFIRPGFVGRDGGDDIHRQCSG</sequence>
<evidence type="ECO:0000313" key="1">
    <source>
        <dbReference type="EMBL" id="KPH87125.1"/>
    </source>
</evidence>
<organism evidence="1 2">
    <name type="scientific">Komagataeibacter intermedius AF2</name>
    <dbReference type="NCBI Taxonomy" id="1458464"/>
    <lineage>
        <taxon>Bacteria</taxon>
        <taxon>Pseudomonadati</taxon>
        <taxon>Pseudomonadota</taxon>
        <taxon>Alphaproteobacteria</taxon>
        <taxon>Acetobacterales</taxon>
        <taxon>Acetobacteraceae</taxon>
        <taxon>Komagataeibacter</taxon>
    </lineage>
</organism>
<dbReference type="EMBL" id="JUFX02000149">
    <property type="protein sequence ID" value="KPH87125.1"/>
    <property type="molecule type" value="Genomic_DNA"/>
</dbReference>
<reference evidence="1 2" key="1">
    <citation type="submission" date="2015-07" db="EMBL/GenBank/DDBJ databases">
        <title>Draft Genome Sequence of Komagataeibacter intermedius Strain AF2, Isolated from Kombucha Tea.</title>
        <authorList>
            <person name="Santos R.A."/>
            <person name="Berretta A.A."/>
            <person name="Barud H.S."/>
            <person name="Ribeiro S.J."/>
            <person name="Gonzalez-Garcia L.N."/>
            <person name="Zucchi T.D."/>
            <person name="Goldman G.H."/>
            <person name="Riano-Pachon D.M."/>
        </authorList>
    </citation>
    <scope>NUCLEOTIDE SEQUENCE [LARGE SCALE GENOMIC DNA]</scope>
    <source>
        <strain evidence="1 2">AF2</strain>
    </source>
</reference>
<dbReference type="Proteomes" id="UP000031553">
    <property type="component" value="Unassembled WGS sequence"/>
</dbReference>
<evidence type="ECO:0000313" key="2">
    <source>
        <dbReference type="Proteomes" id="UP000031553"/>
    </source>
</evidence>
<proteinExistence type="predicted"/>
<comment type="caution">
    <text evidence="1">The sequence shown here is derived from an EMBL/GenBank/DDBJ whole genome shotgun (WGS) entry which is preliminary data.</text>
</comment>